<dbReference type="InterPro" id="IPR020119">
    <property type="entry name" value="PsdUridine_synth_TruD_CS"/>
</dbReference>
<keyword evidence="2" id="KW-0819">tRNA processing</keyword>
<dbReference type="SUPFAM" id="SSF55120">
    <property type="entry name" value="Pseudouridine synthase"/>
    <property type="match status" value="1"/>
</dbReference>
<gene>
    <name evidence="5" type="primary">truD_2</name>
    <name evidence="5" type="ordered locus">PERMA_1706</name>
</gene>
<dbReference type="InterPro" id="IPR020103">
    <property type="entry name" value="PsdUridine_synth_cat_dom_sf"/>
</dbReference>
<keyword evidence="3 5" id="KW-0413">Isomerase</keyword>
<comment type="similarity">
    <text evidence="1">Belongs to the pseudouridine synthase TruD family.</text>
</comment>
<dbReference type="EMBL" id="CP001230">
    <property type="protein sequence ID" value="ACO04091.1"/>
    <property type="molecule type" value="Genomic_DNA"/>
</dbReference>
<dbReference type="PaxDb" id="123214-PERMA_1706"/>
<dbReference type="GO" id="GO:0008033">
    <property type="term" value="P:tRNA processing"/>
    <property type="evidence" value="ECO:0007669"/>
    <property type="project" value="UniProtKB-KW"/>
</dbReference>
<evidence type="ECO:0000313" key="6">
    <source>
        <dbReference type="Proteomes" id="UP000001366"/>
    </source>
</evidence>
<dbReference type="GO" id="GO:0001522">
    <property type="term" value="P:pseudouridine synthesis"/>
    <property type="evidence" value="ECO:0007669"/>
    <property type="project" value="InterPro"/>
</dbReference>
<accession>C0QS24</accession>
<organism evidence="5 6">
    <name type="scientific">Persephonella marina (strain DSM 14350 / EX-H1)</name>
    <dbReference type="NCBI Taxonomy" id="123214"/>
    <lineage>
        <taxon>Bacteria</taxon>
        <taxon>Pseudomonadati</taxon>
        <taxon>Aquificota</taxon>
        <taxon>Aquificia</taxon>
        <taxon>Aquificales</taxon>
        <taxon>Hydrogenothermaceae</taxon>
        <taxon>Persephonella</taxon>
    </lineage>
</organism>
<evidence type="ECO:0000259" key="4">
    <source>
        <dbReference type="PROSITE" id="PS50984"/>
    </source>
</evidence>
<dbReference type="OrthoDB" id="10810at2"/>
<dbReference type="eggNOG" id="COG0585">
    <property type="taxonomic scope" value="Bacteria"/>
</dbReference>
<sequence length="297" mass="36013">MEKTVFNWNLKEKPEDFIVSEVAELPVNETGNFYLYMLIKRNMNTKEIAGRYRLGYAGLKDKNALTFQYVSSERFLGDILREKKDSETFFILYLLGKITKRIKIGQLKGNRFSIKLKHRDIKDQDWFINYFDIQRLERNFEKGRKVLMSIPPETSWKKLSWFENFYIDAYLSYLWNKTLMRFLSENFEGYRIYEKTFGFFIPFTDYRYLMENIPKFWPILGYKVKMKDYEIKVYSDILKEEGIDLKEILRILKDLRIKGDYRKTFLRAEDLEIKGDRIQFFLPKGAYATMFLKHIFK</sequence>
<dbReference type="RefSeq" id="WP_012676329.1">
    <property type="nucleotide sequence ID" value="NC_012440.1"/>
</dbReference>
<dbReference type="PROSITE" id="PS01268">
    <property type="entry name" value="UPF0024"/>
    <property type="match status" value="1"/>
</dbReference>
<dbReference type="KEGG" id="pmx:PERMA_1706"/>
<dbReference type="STRING" id="123214.PERMA_1706"/>
<dbReference type="Proteomes" id="UP000001366">
    <property type="component" value="Chromosome"/>
</dbReference>
<dbReference type="EC" id="5.4.99.-" evidence="5"/>
<dbReference type="InterPro" id="IPR042214">
    <property type="entry name" value="TruD_catalytic"/>
</dbReference>
<dbReference type="GO" id="GO:0009982">
    <property type="term" value="F:pseudouridine synthase activity"/>
    <property type="evidence" value="ECO:0007669"/>
    <property type="project" value="InterPro"/>
</dbReference>
<dbReference type="PROSITE" id="PS50984">
    <property type="entry name" value="TRUD"/>
    <property type="match status" value="1"/>
</dbReference>
<dbReference type="GO" id="GO:0003723">
    <property type="term" value="F:RNA binding"/>
    <property type="evidence" value="ECO:0007669"/>
    <property type="project" value="InterPro"/>
</dbReference>
<dbReference type="Pfam" id="PF01142">
    <property type="entry name" value="TruD"/>
    <property type="match status" value="2"/>
</dbReference>
<evidence type="ECO:0000256" key="3">
    <source>
        <dbReference type="ARBA" id="ARBA00023235"/>
    </source>
</evidence>
<dbReference type="GO" id="GO:0140098">
    <property type="term" value="F:catalytic activity, acting on RNA"/>
    <property type="evidence" value="ECO:0007669"/>
    <property type="project" value="UniProtKB-ARBA"/>
</dbReference>
<dbReference type="GO" id="GO:0005829">
    <property type="term" value="C:cytosol"/>
    <property type="evidence" value="ECO:0007669"/>
    <property type="project" value="TreeGrafter"/>
</dbReference>
<dbReference type="PANTHER" id="PTHR47811:SF1">
    <property type="entry name" value="TRNA PSEUDOURIDINE SYNTHASE D"/>
    <property type="match status" value="1"/>
</dbReference>
<dbReference type="PANTHER" id="PTHR47811">
    <property type="entry name" value="TRNA PSEUDOURIDINE SYNTHASE D"/>
    <property type="match status" value="1"/>
</dbReference>
<evidence type="ECO:0000313" key="5">
    <source>
        <dbReference type="EMBL" id="ACO04091.1"/>
    </source>
</evidence>
<feature type="domain" description="TRUD" evidence="4">
    <location>
        <begin position="126"/>
        <end position="267"/>
    </location>
</feature>
<dbReference type="InterPro" id="IPR001656">
    <property type="entry name" value="PsdUridine_synth_TruD"/>
</dbReference>
<name>C0QS24_PERMH</name>
<evidence type="ECO:0000256" key="1">
    <source>
        <dbReference type="ARBA" id="ARBA00007953"/>
    </source>
</evidence>
<evidence type="ECO:0000256" key="2">
    <source>
        <dbReference type="ARBA" id="ARBA00022694"/>
    </source>
</evidence>
<dbReference type="InterPro" id="IPR050170">
    <property type="entry name" value="TruD_pseudoU_synthase"/>
</dbReference>
<keyword evidence="6" id="KW-1185">Reference proteome</keyword>
<dbReference type="Gene3D" id="3.30.2350.20">
    <property type="entry name" value="TruD, catalytic domain"/>
    <property type="match status" value="2"/>
</dbReference>
<dbReference type="HOGENOM" id="CLU_005281_4_0_0"/>
<proteinExistence type="inferred from homology"/>
<dbReference type="AlphaFoldDB" id="C0QS24"/>
<reference evidence="5 6" key="1">
    <citation type="journal article" date="2009" name="J. Bacteriol.">
        <title>Complete and draft genome sequences of six members of the Aquificales.</title>
        <authorList>
            <person name="Reysenbach A.L."/>
            <person name="Hamamura N."/>
            <person name="Podar M."/>
            <person name="Griffiths E."/>
            <person name="Ferreira S."/>
            <person name="Hochstein R."/>
            <person name="Heidelberg J."/>
            <person name="Johnson J."/>
            <person name="Mead D."/>
            <person name="Pohorille A."/>
            <person name="Sarmiento M."/>
            <person name="Schweighofer K."/>
            <person name="Seshadri R."/>
            <person name="Voytek M.A."/>
        </authorList>
    </citation>
    <scope>NUCLEOTIDE SEQUENCE [LARGE SCALE GENOMIC DNA]</scope>
    <source>
        <strain evidence="6">DSM 14350 / EX-H1</strain>
    </source>
</reference>
<protein>
    <submittedName>
        <fullName evidence="5">tRNA pseudouridine synthase D</fullName>
        <ecNumber evidence="5">5.4.99.-</ecNumber>
    </submittedName>
</protein>
<dbReference type="InterPro" id="IPR011760">
    <property type="entry name" value="PsdUridine_synth_TruD_insert"/>
</dbReference>